<dbReference type="Proteomes" id="UP000478052">
    <property type="component" value="Unassembled WGS sequence"/>
</dbReference>
<keyword evidence="2" id="KW-1185">Reference proteome</keyword>
<evidence type="ECO:0000313" key="1">
    <source>
        <dbReference type="EMBL" id="KAF0770912.1"/>
    </source>
</evidence>
<gene>
    <name evidence="1" type="ORF">FWK35_00031018</name>
</gene>
<protein>
    <submittedName>
        <fullName evidence="1">Uncharacterized protein</fullName>
    </submittedName>
</protein>
<name>A0A6G0ZI87_APHCR</name>
<proteinExistence type="predicted"/>
<reference evidence="1 2" key="1">
    <citation type="submission" date="2019-08" db="EMBL/GenBank/DDBJ databases">
        <title>Whole genome of Aphis craccivora.</title>
        <authorList>
            <person name="Voronova N.V."/>
            <person name="Shulinski R.S."/>
            <person name="Bandarenka Y.V."/>
            <person name="Zhorov D.G."/>
            <person name="Warner D."/>
        </authorList>
    </citation>
    <scope>NUCLEOTIDE SEQUENCE [LARGE SCALE GENOMIC DNA]</scope>
    <source>
        <strain evidence="1">180601</strain>
        <tissue evidence="1">Whole Body</tissue>
    </source>
</reference>
<evidence type="ECO:0000313" key="2">
    <source>
        <dbReference type="Proteomes" id="UP000478052"/>
    </source>
</evidence>
<comment type="caution">
    <text evidence="1">The sequence shown here is derived from an EMBL/GenBank/DDBJ whole genome shotgun (WGS) entry which is preliminary data.</text>
</comment>
<dbReference type="EMBL" id="VUJU01000367">
    <property type="protein sequence ID" value="KAF0770912.1"/>
    <property type="molecule type" value="Genomic_DNA"/>
</dbReference>
<sequence>MSLLASKFNSCSAICTAVYCCCNSTSGEFRTQVLAVSTGFSALSSEALFAPKKTARDVLIQPVGVLAHQRLKRIPILITSSWP</sequence>
<accession>A0A6G0ZI87</accession>
<organism evidence="1 2">
    <name type="scientific">Aphis craccivora</name>
    <name type="common">Cowpea aphid</name>
    <dbReference type="NCBI Taxonomy" id="307492"/>
    <lineage>
        <taxon>Eukaryota</taxon>
        <taxon>Metazoa</taxon>
        <taxon>Ecdysozoa</taxon>
        <taxon>Arthropoda</taxon>
        <taxon>Hexapoda</taxon>
        <taxon>Insecta</taxon>
        <taxon>Pterygota</taxon>
        <taxon>Neoptera</taxon>
        <taxon>Paraneoptera</taxon>
        <taxon>Hemiptera</taxon>
        <taxon>Sternorrhyncha</taxon>
        <taxon>Aphidomorpha</taxon>
        <taxon>Aphidoidea</taxon>
        <taxon>Aphididae</taxon>
        <taxon>Aphidini</taxon>
        <taxon>Aphis</taxon>
        <taxon>Aphis</taxon>
    </lineage>
</organism>
<dbReference type="AlphaFoldDB" id="A0A6G0ZI87"/>